<reference evidence="2 3" key="1">
    <citation type="journal article" date="2011" name="J. Bacteriol.">
        <title>Complete genome sequence of the polycyclic aromatic hydrocarbon-degrading bacterium Alteromonas sp. strain SN2.</title>
        <authorList>
            <person name="Jin H.M."/>
            <person name="Jeong H."/>
            <person name="Moon E.J."/>
            <person name="Math R.K."/>
            <person name="Lee K."/>
            <person name="Kim H.J."/>
            <person name="Jeon C.O."/>
            <person name="Oh T.K."/>
            <person name="Kim J.F."/>
        </authorList>
    </citation>
    <scope>NUCLEOTIDE SEQUENCE [LARGE SCALE GENOMIC DNA]</scope>
    <source>
        <strain evidence="3">JCM 17741 / KACC 18427 / KCTC 11700BP / SN2</strain>
    </source>
</reference>
<gene>
    <name evidence="2" type="ordered locus">ambt_16825</name>
</gene>
<accession>F5Z5E4</accession>
<keyword evidence="3" id="KW-1185">Reference proteome</keyword>
<name>F5Z5E4_ALTNA</name>
<evidence type="ECO:0000313" key="3">
    <source>
        <dbReference type="Proteomes" id="UP000000683"/>
    </source>
</evidence>
<sequence>MSDKRTCSDLSDRVNPLAKIQDHLHIKTNEKELTLELREINQSGRVKLLKIVLLNIVLWTATFVGYGYLPELFSLGSKASSKIIAFIGMMPVFALVYSIFIGIKEQRIFYADSDGIRFGGQISGFAYKSWKEVTKFQLGKRQQLIAIGDVGSKNAIEISLHRFGMGNADRNLLMMIAEKHLSKNFPEVFQSR</sequence>
<dbReference type="HOGENOM" id="CLU_1412574_0_0_6"/>
<feature type="transmembrane region" description="Helical" evidence="1">
    <location>
        <begin position="48"/>
        <end position="68"/>
    </location>
</feature>
<protein>
    <submittedName>
        <fullName evidence="2">Uncharacterized protein</fullName>
    </submittedName>
</protein>
<evidence type="ECO:0000313" key="2">
    <source>
        <dbReference type="EMBL" id="AEF04870.1"/>
    </source>
</evidence>
<feature type="transmembrane region" description="Helical" evidence="1">
    <location>
        <begin position="83"/>
        <end position="103"/>
    </location>
</feature>
<keyword evidence="1" id="KW-0812">Transmembrane</keyword>
<dbReference type="AlphaFoldDB" id="F5Z5E4"/>
<keyword evidence="1" id="KW-1133">Transmembrane helix</keyword>
<dbReference type="Proteomes" id="UP000000683">
    <property type="component" value="Chromosome"/>
</dbReference>
<dbReference type="KEGG" id="alt:ambt_16825"/>
<dbReference type="EMBL" id="CP002339">
    <property type="protein sequence ID" value="AEF04870.1"/>
    <property type="molecule type" value="Genomic_DNA"/>
</dbReference>
<keyword evidence="1" id="KW-0472">Membrane</keyword>
<dbReference type="RefSeq" id="WP_013785791.1">
    <property type="nucleotide sequence ID" value="NC_015554.1"/>
</dbReference>
<dbReference type="eggNOG" id="ENOG50343VT">
    <property type="taxonomic scope" value="Bacteria"/>
</dbReference>
<evidence type="ECO:0000256" key="1">
    <source>
        <dbReference type="SAM" id="Phobius"/>
    </source>
</evidence>
<organism evidence="2 3">
    <name type="scientific">Alteromonas naphthalenivorans</name>
    <dbReference type="NCBI Taxonomy" id="715451"/>
    <lineage>
        <taxon>Bacteria</taxon>
        <taxon>Pseudomonadati</taxon>
        <taxon>Pseudomonadota</taxon>
        <taxon>Gammaproteobacteria</taxon>
        <taxon>Alteromonadales</taxon>
        <taxon>Alteromonadaceae</taxon>
        <taxon>Alteromonas/Salinimonas group</taxon>
        <taxon>Alteromonas</taxon>
    </lineage>
</organism>
<proteinExistence type="predicted"/>